<evidence type="ECO:0000256" key="8">
    <source>
        <dbReference type="ARBA" id="ARBA00023136"/>
    </source>
</evidence>
<dbReference type="InterPro" id="IPR002048">
    <property type="entry name" value="EF_hand_dom"/>
</dbReference>
<dbReference type="Pfam" id="PF13202">
    <property type="entry name" value="EF-hand_5"/>
    <property type="match status" value="1"/>
</dbReference>
<dbReference type="EMBL" id="JAAARO010000004">
    <property type="protein sequence ID" value="KAF5748156.1"/>
    <property type="molecule type" value="Genomic_DNA"/>
</dbReference>
<dbReference type="PROSITE" id="PS00018">
    <property type="entry name" value="EF_HAND_1"/>
    <property type="match status" value="1"/>
</dbReference>
<dbReference type="PANTHER" id="PTHR12294:SF23">
    <property type="entry name" value="CALCIUM UPTAKE PROTEIN, MITOCHONDRIAL"/>
    <property type="match status" value="1"/>
</dbReference>
<feature type="domain" description="EF-hand" evidence="9">
    <location>
        <begin position="219"/>
        <end position="254"/>
    </location>
</feature>
<dbReference type="Gene3D" id="1.10.238.10">
    <property type="entry name" value="EF-hand"/>
    <property type="match status" value="1"/>
</dbReference>
<keyword evidence="4" id="KW-0999">Mitochondrion inner membrane</keyword>
<evidence type="ECO:0000256" key="3">
    <source>
        <dbReference type="ARBA" id="ARBA00022737"/>
    </source>
</evidence>
<dbReference type="InterPro" id="IPR011992">
    <property type="entry name" value="EF-hand-dom_pair"/>
</dbReference>
<dbReference type="GO" id="GO:0051560">
    <property type="term" value="P:mitochondrial calcium ion homeostasis"/>
    <property type="evidence" value="ECO:0007669"/>
    <property type="project" value="TreeGrafter"/>
</dbReference>
<dbReference type="InParanoid" id="A0A7J7DPZ0"/>
<sequence length="318" mass="36318">MQALTSLERSAPSIFRLSSIQRFQSRQVSNSPSLPSSSLTSINDADKQQNTGFGTFTRWFSGIGVISGLGLLYWSNTDSPSDFGFGYVKNSVIINTRKLSLPESSSSFLFGDDYRRNIFFKYEKRIRLRSPPEKVFEYFASFQTSEGKLLMKPADLMRAVVPVFPPSESHLVRDGYLSGERRPGELRCPPSEFFMLFDVNCDGLISFQEYIFFVTILSIPESSFSVAFKMFDINNNGEISKEEFKKVMALMRSHNRQGAFYRDGPRTRLKFEGSVENGGLMEYFFGKDGKSCLKHDNFVQFLRKLQDEICLQPVYVLL</sequence>
<comment type="subcellular location">
    <subcellularLocation>
        <location evidence="1">Mitochondrion inner membrane</location>
    </subcellularLocation>
    <subcellularLocation>
        <location evidence="2">Mitochondrion intermembrane space</location>
    </subcellularLocation>
</comment>
<evidence type="ECO:0000256" key="5">
    <source>
        <dbReference type="ARBA" id="ARBA00022837"/>
    </source>
</evidence>
<evidence type="ECO:0000259" key="9">
    <source>
        <dbReference type="PROSITE" id="PS50222"/>
    </source>
</evidence>
<evidence type="ECO:0000313" key="11">
    <source>
        <dbReference type="Proteomes" id="UP000593562"/>
    </source>
</evidence>
<dbReference type="InterPro" id="IPR018247">
    <property type="entry name" value="EF_Hand_1_Ca_BS"/>
</dbReference>
<accession>A0A7J7DPZ0</accession>
<dbReference type="GO" id="GO:0005758">
    <property type="term" value="C:mitochondrial intermembrane space"/>
    <property type="evidence" value="ECO:0007669"/>
    <property type="project" value="UniProtKB-SubCell"/>
</dbReference>
<dbReference type="AlphaFoldDB" id="A0A7J7DPZ0"/>
<evidence type="ECO:0000256" key="7">
    <source>
        <dbReference type="ARBA" id="ARBA00023128"/>
    </source>
</evidence>
<dbReference type="GO" id="GO:0005509">
    <property type="term" value="F:calcium ion binding"/>
    <property type="evidence" value="ECO:0007669"/>
    <property type="project" value="InterPro"/>
</dbReference>
<name>A0A7J7DPZ0_TRIWF</name>
<keyword evidence="11" id="KW-1185">Reference proteome</keyword>
<dbReference type="CDD" id="cd00051">
    <property type="entry name" value="EFh"/>
    <property type="match status" value="1"/>
</dbReference>
<proteinExistence type="predicted"/>
<keyword evidence="5" id="KW-0106">Calcium</keyword>
<comment type="caution">
    <text evidence="10">The sequence shown here is derived from an EMBL/GenBank/DDBJ whole genome shotgun (WGS) entry which is preliminary data.</text>
</comment>
<evidence type="ECO:0000256" key="1">
    <source>
        <dbReference type="ARBA" id="ARBA00004273"/>
    </source>
</evidence>
<dbReference type="GO" id="GO:1990246">
    <property type="term" value="C:uniplex complex"/>
    <property type="evidence" value="ECO:0007669"/>
    <property type="project" value="TreeGrafter"/>
</dbReference>
<gene>
    <name evidence="10" type="ORF">HS088_TW04G00106</name>
</gene>
<evidence type="ECO:0000256" key="4">
    <source>
        <dbReference type="ARBA" id="ARBA00022792"/>
    </source>
</evidence>
<protein>
    <recommendedName>
        <fullName evidence="9">EF-hand domain-containing protein</fullName>
    </recommendedName>
</protein>
<dbReference type="PROSITE" id="PS50222">
    <property type="entry name" value="EF_HAND_2"/>
    <property type="match status" value="1"/>
</dbReference>
<dbReference type="Proteomes" id="UP000593562">
    <property type="component" value="Unassembled WGS sequence"/>
</dbReference>
<evidence type="ECO:0000256" key="2">
    <source>
        <dbReference type="ARBA" id="ARBA00004569"/>
    </source>
</evidence>
<evidence type="ECO:0000256" key="6">
    <source>
        <dbReference type="ARBA" id="ARBA00022946"/>
    </source>
</evidence>
<dbReference type="Pfam" id="PF00036">
    <property type="entry name" value="EF-hand_1"/>
    <property type="match status" value="1"/>
</dbReference>
<dbReference type="InterPro" id="IPR039800">
    <property type="entry name" value="MICU1/2/3"/>
</dbReference>
<dbReference type="SUPFAM" id="SSF47473">
    <property type="entry name" value="EF-hand"/>
    <property type="match status" value="1"/>
</dbReference>
<keyword evidence="8" id="KW-0472">Membrane</keyword>
<dbReference type="GO" id="GO:0036444">
    <property type="term" value="P:calcium import into the mitochondrion"/>
    <property type="evidence" value="ECO:0007669"/>
    <property type="project" value="TreeGrafter"/>
</dbReference>
<dbReference type="SMART" id="SM00054">
    <property type="entry name" value="EFh"/>
    <property type="match status" value="2"/>
</dbReference>
<dbReference type="PANTHER" id="PTHR12294">
    <property type="entry name" value="EF HAND DOMAIN FAMILY A1,A2-RELATED"/>
    <property type="match status" value="1"/>
</dbReference>
<keyword evidence="7" id="KW-0496">Mitochondrion</keyword>
<keyword evidence="3" id="KW-0677">Repeat</keyword>
<keyword evidence="6" id="KW-0809">Transit peptide</keyword>
<evidence type="ECO:0000313" key="10">
    <source>
        <dbReference type="EMBL" id="KAF5748156.1"/>
    </source>
</evidence>
<reference evidence="10 11" key="1">
    <citation type="journal article" date="2020" name="Nat. Commun.">
        <title>Genome of Tripterygium wilfordii and identification of cytochrome P450 involved in triptolide biosynthesis.</title>
        <authorList>
            <person name="Tu L."/>
            <person name="Su P."/>
            <person name="Zhang Z."/>
            <person name="Gao L."/>
            <person name="Wang J."/>
            <person name="Hu T."/>
            <person name="Zhou J."/>
            <person name="Zhang Y."/>
            <person name="Zhao Y."/>
            <person name="Liu Y."/>
            <person name="Song Y."/>
            <person name="Tong Y."/>
            <person name="Lu Y."/>
            <person name="Yang J."/>
            <person name="Xu C."/>
            <person name="Jia M."/>
            <person name="Peters R.J."/>
            <person name="Huang L."/>
            <person name="Gao W."/>
        </authorList>
    </citation>
    <scope>NUCLEOTIDE SEQUENCE [LARGE SCALE GENOMIC DNA]</scope>
    <source>
        <strain evidence="11">cv. XIE 37</strain>
        <tissue evidence="10">Leaf</tissue>
    </source>
</reference>
<organism evidence="10 11">
    <name type="scientific">Tripterygium wilfordii</name>
    <name type="common">Thunder God vine</name>
    <dbReference type="NCBI Taxonomy" id="458696"/>
    <lineage>
        <taxon>Eukaryota</taxon>
        <taxon>Viridiplantae</taxon>
        <taxon>Streptophyta</taxon>
        <taxon>Embryophyta</taxon>
        <taxon>Tracheophyta</taxon>
        <taxon>Spermatophyta</taxon>
        <taxon>Magnoliopsida</taxon>
        <taxon>eudicotyledons</taxon>
        <taxon>Gunneridae</taxon>
        <taxon>Pentapetalae</taxon>
        <taxon>rosids</taxon>
        <taxon>fabids</taxon>
        <taxon>Celastrales</taxon>
        <taxon>Celastraceae</taxon>
        <taxon>Tripterygium</taxon>
    </lineage>
</organism>